<keyword evidence="2" id="KW-0288">FMN</keyword>
<dbReference type="OrthoDB" id="9778912at2"/>
<dbReference type="AlphaFoldDB" id="A0A4T0UVQ5"/>
<keyword evidence="3" id="KW-0560">Oxidoreductase</keyword>
<dbReference type="RefSeq" id="WP_136553062.1">
    <property type="nucleotide sequence ID" value="NZ_STGJ01000008.1"/>
</dbReference>
<evidence type="ECO:0000256" key="3">
    <source>
        <dbReference type="ARBA" id="ARBA00023002"/>
    </source>
</evidence>
<evidence type="ECO:0000313" key="4">
    <source>
        <dbReference type="EMBL" id="TIC83159.1"/>
    </source>
</evidence>
<organism evidence="4 5">
    <name type="scientific">Crenobacter intestini</name>
    <dbReference type="NCBI Taxonomy" id="2563443"/>
    <lineage>
        <taxon>Bacteria</taxon>
        <taxon>Pseudomonadati</taxon>
        <taxon>Pseudomonadota</taxon>
        <taxon>Betaproteobacteria</taxon>
        <taxon>Neisseriales</taxon>
        <taxon>Neisseriaceae</taxon>
        <taxon>Crenobacter</taxon>
    </lineage>
</organism>
<dbReference type="PANTHER" id="PTHR32332">
    <property type="entry name" value="2-NITROPROPANE DIOXYGENASE"/>
    <property type="match status" value="1"/>
</dbReference>
<dbReference type="CDD" id="cd04730">
    <property type="entry name" value="NPD_like"/>
    <property type="match status" value="1"/>
</dbReference>
<evidence type="ECO:0000256" key="2">
    <source>
        <dbReference type="ARBA" id="ARBA00022643"/>
    </source>
</evidence>
<dbReference type="InterPro" id="IPR013785">
    <property type="entry name" value="Aldolase_TIM"/>
</dbReference>
<protein>
    <submittedName>
        <fullName evidence="4">Nitronate monooxygenase</fullName>
    </submittedName>
</protein>
<gene>
    <name evidence="4" type="ORF">E5K04_08690</name>
</gene>
<dbReference type="PANTHER" id="PTHR32332:SF20">
    <property type="entry name" value="2-NITROPROPANE DIOXYGENASE-LIKE PROTEIN"/>
    <property type="match status" value="1"/>
</dbReference>
<name>A0A4T0UVQ5_9NEIS</name>
<accession>A0A4T0UVQ5</accession>
<reference evidence="4 5" key="1">
    <citation type="submission" date="2019-04" db="EMBL/GenBank/DDBJ databases">
        <title>Crenobacter sp. nov.</title>
        <authorList>
            <person name="Shi S."/>
        </authorList>
    </citation>
    <scope>NUCLEOTIDE SEQUENCE [LARGE SCALE GENOMIC DNA]</scope>
    <source>
        <strain evidence="4 5">GY 70310</strain>
    </source>
</reference>
<dbReference type="EMBL" id="STGJ01000008">
    <property type="protein sequence ID" value="TIC83159.1"/>
    <property type="molecule type" value="Genomic_DNA"/>
</dbReference>
<keyword evidence="1" id="KW-0285">Flavoprotein</keyword>
<sequence>MHTSFTQRFGVDLPLVCPGMSYIATAELVAAVANAGGLGILASGPLGPDATRAAIRRIRQLTNRPFGVGCTLLMPGSADNARVAIEEQVPVINYSLGKGEWIAEAVHAYGGKVIATVTSEKHARSAEAAGADALLVTGHEAAAHGGAVTSLALIPAVRAVSDLPVIAAGGFANGAGLAAALTLGADAVAMGSRIATTRESPLHDRSKAAIVERGVADTLYSRNFDGLPCRVMDTQHARSATRRPLPLPLASLRSVSMARQMGMSPLRVALGGLLQNPWGLRQLAQFGAATDSIRRAVEDGDLERGVQLIGQSQGLIADVPTVAELFARVMAEANASHARVGTLLQP</sequence>
<evidence type="ECO:0000313" key="5">
    <source>
        <dbReference type="Proteomes" id="UP000308891"/>
    </source>
</evidence>
<evidence type="ECO:0000256" key="1">
    <source>
        <dbReference type="ARBA" id="ARBA00022630"/>
    </source>
</evidence>
<dbReference type="Gene3D" id="3.20.20.70">
    <property type="entry name" value="Aldolase class I"/>
    <property type="match status" value="1"/>
</dbReference>
<dbReference type="InterPro" id="IPR004136">
    <property type="entry name" value="NMO"/>
</dbReference>
<keyword evidence="5" id="KW-1185">Reference proteome</keyword>
<keyword evidence="4" id="KW-0503">Monooxygenase</keyword>
<dbReference type="Pfam" id="PF03060">
    <property type="entry name" value="NMO"/>
    <property type="match status" value="1"/>
</dbReference>
<proteinExistence type="predicted"/>
<comment type="caution">
    <text evidence="4">The sequence shown here is derived from an EMBL/GenBank/DDBJ whole genome shotgun (WGS) entry which is preliminary data.</text>
</comment>
<dbReference type="GO" id="GO:0018580">
    <property type="term" value="F:nitronate monooxygenase activity"/>
    <property type="evidence" value="ECO:0007669"/>
    <property type="project" value="InterPro"/>
</dbReference>
<dbReference type="Proteomes" id="UP000308891">
    <property type="component" value="Unassembled WGS sequence"/>
</dbReference>
<dbReference type="SUPFAM" id="SSF51412">
    <property type="entry name" value="Inosine monophosphate dehydrogenase (IMPDH)"/>
    <property type="match status" value="1"/>
</dbReference>